<comment type="caution">
    <text evidence="3">The sequence shown here is derived from an EMBL/GenBank/DDBJ whole genome shotgun (WGS) entry which is preliminary data.</text>
</comment>
<evidence type="ECO:0000259" key="2">
    <source>
        <dbReference type="PROSITE" id="PS50937"/>
    </source>
</evidence>
<dbReference type="PROSITE" id="PS00552">
    <property type="entry name" value="HTH_MERR_1"/>
    <property type="match status" value="1"/>
</dbReference>
<dbReference type="Pfam" id="PF13411">
    <property type="entry name" value="MerR_1"/>
    <property type="match status" value="1"/>
</dbReference>
<dbReference type="InterPro" id="IPR047057">
    <property type="entry name" value="MerR_fam"/>
</dbReference>
<dbReference type="PANTHER" id="PTHR30204:SF90">
    <property type="entry name" value="HTH-TYPE TRANSCRIPTIONAL ACTIVATOR MTA"/>
    <property type="match status" value="1"/>
</dbReference>
<dbReference type="SMART" id="SM00422">
    <property type="entry name" value="HTH_MERR"/>
    <property type="match status" value="1"/>
</dbReference>
<dbReference type="Proteomes" id="UP001595843">
    <property type="component" value="Unassembled WGS sequence"/>
</dbReference>
<reference evidence="4" key="1">
    <citation type="journal article" date="2019" name="Int. J. Syst. Evol. Microbiol.">
        <title>The Global Catalogue of Microorganisms (GCM) 10K type strain sequencing project: providing services to taxonomists for standard genome sequencing and annotation.</title>
        <authorList>
            <consortium name="The Broad Institute Genomics Platform"/>
            <consortium name="The Broad Institute Genome Sequencing Center for Infectious Disease"/>
            <person name="Wu L."/>
            <person name="Ma J."/>
        </authorList>
    </citation>
    <scope>NUCLEOTIDE SEQUENCE [LARGE SCALE GENOMIC DNA]</scope>
    <source>
        <strain evidence="4">IBRC-M 10813</strain>
    </source>
</reference>
<dbReference type="EMBL" id="JBHSAP010000009">
    <property type="protein sequence ID" value="MFC4076491.1"/>
    <property type="molecule type" value="Genomic_DNA"/>
</dbReference>
<dbReference type="PRINTS" id="PR00040">
    <property type="entry name" value="HTHMERR"/>
</dbReference>
<evidence type="ECO:0000313" key="4">
    <source>
        <dbReference type="Proteomes" id="UP001595843"/>
    </source>
</evidence>
<dbReference type="PANTHER" id="PTHR30204">
    <property type="entry name" value="REDOX-CYCLING DRUG-SENSING TRANSCRIPTIONAL ACTIVATOR SOXR"/>
    <property type="match status" value="1"/>
</dbReference>
<name>A0ABV8JC52_9BACL</name>
<feature type="domain" description="HTH merR-type" evidence="2">
    <location>
        <begin position="4"/>
        <end position="73"/>
    </location>
</feature>
<keyword evidence="1" id="KW-0238">DNA-binding</keyword>
<sequence>MDPLITVGEAAKRLGLTVRTLHHYDEIGLVGPAERNQHGHRLYTQEDLMKLAQVKMLKRVGLPLKDIRAVLDHHRKDPDQLLKKQLSALRQEKNRLEEMEKGLISILRSVEVEGGWDWKIVNQFIRLSEVDDDERDRHLRKWFTEEEQVRLRRLPVLEDHSAETEEWIHLLRILADHRDQGPASPIVQEVIARIDEKTRDIFEGDEAMMNRFWEVRKDPEQSEKLRLYPIDENMLEFLEEASLIYERYQKGE</sequence>
<dbReference type="InterPro" id="IPR009061">
    <property type="entry name" value="DNA-bd_dom_put_sf"/>
</dbReference>
<dbReference type="PROSITE" id="PS50937">
    <property type="entry name" value="HTH_MERR_2"/>
    <property type="match status" value="1"/>
</dbReference>
<keyword evidence="4" id="KW-1185">Reference proteome</keyword>
<proteinExistence type="predicted"/>
<evidence type="ECO:0000313" key="3">
    <source>
        <dbReference type="EMBL" id="MFC4076491.1"/>
    </source>
</evidence>
<dbReference type="InterPro" id="IPR000551">
    <property type="entry name" value="MerR-type_HTH_dom"/>
</dbReference>
<organism evidence="3 4">
    <name type="scientific">Salinithrix halophila</name>
    <dbReference type="NCBI Taxonomy" id="1485204"/>
    <lineage>
        <taxon>Bacteria</taxon>
        <taxon>Bacillati</taxon>
        <taxon>Bacillota</taxon>
        <taxon>Bacilli</taxon>
        <taxon>Bacillales</taxon>
        <taxon>Thermoactinomycetaceae</taxon>
        <taxon>Salinithrix</taxon>
    </lineage>
</organism>
<dbReference type="SUPFAM" id="SSF46955">
    <property type="entry name" value="Putative DNA-binding domain"/>
    <property type="match status" value="1"/>
</dbReference>
<protein>
    <submittedName>
        <fullName evidence="3">MerR family transcriptional regulator</fullName>
    </submittedName>
</protein>
<accession>A0ABV8JC52</accession>
<gene>
    <name evidence="3" type="ORF">ACFOUO_06665</name>
</gene>
<dbReference type="Gene3D" id="1.10.1660.10">
    <property type="match status" value="1"/>
</dbReference>
<evidence type="ECO:0000256" key="1">
    <source>
        <dbReference type="ARBA" id="ARBA00023125"/>
    </source>
</evidence>
<dbReference type="CDD" id="cd01106">
    <property type="entry name" value="HTH_TipAL-Mta"/>
    <property type="match status" value="1"/>
</dbReference>